<name>A0AAW0JB36_MYOGA</name>
<proteinExistence type="predicted"/>
<sequence>MTQGLRSDFKRREETYPREKIHQLLRIYPSEVPPTIVSPVYVHSSCQTCAQANPQGLSTYVNLYTSFTDTNRRRLAGPFSVHTLTVVSLPPHQWTLNLSRSPQGTEVLLKELTPRSLKPRWTGPHTDVQSLMDLMQPLTPQLLQKPLVVSASAAGHRNRFLEEIKEKRKVASLRSPRQQARLQHWFVRREPIPDEPFTALLSLLVSLKMQ</sequence>
<evidence type="ECO:0000313" key="2">
    <source>
        <dbReference type="Proteomes" id="UP001488838"/>
    </source>
</evidence>
<accession>A0AAW0JB36</accession>
<organism evidence="1 2">
    <name type="scientific">Myodes glareolus</name>
    <name type="common">Bank vole</name>
    <name type="synonym">Clethrionomys glareolus</name>
    <dbReference type="NCBI Taxonomy" id="447135"/>
    <lineage>
        <taxon>Eukaryota</taxon>
        <taxon>Metazoa</taxon>
        <taxon>Chordata</taxon>
        <taxon>Craniata</taxon>
        <taxon>Vertebrata</taxon>
        <taxon>Euteleostomi</taxon>
        <taxon>Mammalia</taxon>
        <taxon>Eutheria</taxon>
        <taxon>Euarchontoglires</taxon>
        <taxon>Glires</taxon>
        <taxon>Rodentia</taxon>
        <taxon>Myomorpha</taxon>
        <taxon>Muroidea</taxon>
        <taxon>Cricetidae</taxon>
        <taxon>Arvicolinae</taxon>
        <taxon>Myodes</taxon>
    </lineage>
</organism>
<comment type="caution">
    <text evidence="1">The sequence shown here is derived from an EMBL/GenBank/DDBJ whole genome shotgun (WGS) entry which is preliminary data.</text>
</comment>
<keyword evidence="2" id="KW-1185">Reference proteome</keyword>
<evidence type="ECO:0000313" key="1">
    <source>
        <dbReference type="EMBL" id="KAK7824088.1"/>
    </source>
</evidence>
<dbReference type="Proteomes" id="UP001488838">
    <property type="component" value="Unassembled WGS sequence"/>
</dbReference>
<protein>
    <submittedName>
        <fullName evidence="1">Uncharacterized protein</fullName>
    </submittedName>
</protein>
<dbReference type="EMBL" id="JBBHLL010000048">
    <property type="protein sequence ID" value="KAK7824088.1"/>
    <property type="molecule type" value="Genomic_DNA"/>
</dbReference>
<gene>
    <name evidence="1" type="ORF">U0070_019774</name>
</gene>
<dbReference type="AlphaFoldDB" id="A0AAW0JB36"/>
<reference evidence="1 2" key="1">
    <citation type="journal article" date="2023" name="bioRxiv">
        <title>Conserved and derived expression patterns and positive selection on dental genes reveal complex evolutionary context of ever-growing rodent molars.</title>
        <authorList>
            <person name="Calamari Z.T."/>
            <person name="Song A."/>
            <person name="Cohen E."/>
            <person name="Akter M."/>
            <person name="Roy R.D."/>
            <person name="Hallikas O."/>
            <person name="Christensen M.M."/>
            <person name="Li P."/>
            <person name="Marangoni P."/>
            <person name="Jernvall J."/>
            <person name="Klein O.D."/>
        </authorList>
    </citation>
    <scope>NUCLEOTIDE SEQUENCE [LARGE SCALE GENOMIC DNA]</scope>
    <source>
        <strain evidence="1">V071</strain>
    </source>
</reference>